<reference evidence="1 2" key="1">
    <citation type="submission" date="2019-07" db="EMBL/GenBank/DDBJ databases">
        <title>Whole genome shotgun sequence of Meiothermus hypogaeus NBRC 106114.</title>
        <authorList>
            <person name="Hosoyama A."/>
            <person name="Uohara A."/>
            <person name="Ohji S."/>
            <person name="Ichikawa N."/>
        </authorList>
    </citation>
    <scope>NUCLEOTIDE SEQUENCE [LARGE SCALE GENOMIC DNA]</scope>
    <source>
        <strain evidence="1 2">NBRC 106114</strain>
    </source>
</reference>
<dbReference type="RefSeq" id="WP_013157067.1">
    <property type="nucleotide sequence ID" value="NZ_BJXL01000006.1"/>
</dbReference>
<dbReference type="OrthoDB" id="34427at2"/>
<protein>
    <submittedName>
        <fullName evidence="1">Uncharacterized protein</fullName>
    </submittedName>
</protein>
<evidence type="ECO:0000313" key="1">
    <source>
        <dbReference type="EMBL" id="GEM82258.1"/>
    </source>
</evidence>
<dbReference type="EMBL" id="BJXL01000006">
    <property type="protein sequence ID" value="GEM82258.1"/>
    <property type="molecule type" value="Genomic_DNA"/>
</dbReference>
<gene>
    <name evidence="1" type="ORF">MHY01S_04240</name>
</gene>
<sequence>MKKVLFFKDEVAVQNAVKLFNEFFVKNSYRLFDDGDVLLETYVPFTLYSDNGWPKPALSIEYRSAETESSIRGFIACAQPEFVL</sequence>
<name>A0A511QY14_9DEIN</name>
<comment type="caution">
    <text evidence="1">The sequence shown here is derived from an EMBL/GenBank/DDBJ whole genome shotgun (WGS) entry which is preliminary data.</text>
</comment>
<dbReference type="AlphaFoldDB" id="A0A511QY14"/>
<dbReference type="Proteomes" id="UP000321197">
    <property type="component" value="Unassembled WGS sequence"/>
</dbReference>
<evidence type="ECO:0000313" key="2">
    <source>
        <dbReference type="Proteomes" id="UP000321197"/>
    </source>
</evidence>
<organism evidence="1 2">
    <name type="scientific">Meiothermus hypogaeus NBRC 106114</name>
    <dbReference type="NCBI Taxonomy" id="1227553"/>
    <lineage>
        <taxon>Bacteria</taxon>
        <taxon>Thermotogati</taxon>
        <taxon>Deinococcota</taxon>
        <taxon>Deinococci</taxon>
        <taxon>Thermales</taxon>
        <taxon>Thermaceae</taxon>
        <taxon>Meiothermus</taxon>
    </lineage>
</organism>
<accession>A0A511QY14</accession>
<proteinExistence type="predicted"/>